<keyword evidence="3 5" id="KW-0456">Lyase</keyword>
<dbReference type="PANTHER" id="PTHR30502:SF0">
    <property type="entry name" value="PHOSPHOENOLPYRUVATE CARBOXYLASE FAMILY PROTEIN"/>
    <property type="match status" value="1"/>
</dbReference>
<sequence length="255" mass="28569">MSTLEIKRKILDKQMVLGTFLMELDTPGIAQILKNAGLEFVVLDMEHGGFDINTIKKMARYCKGADLLSIVRVPVGQYHYVARALDAGAKGIIVPMTETAEQISDVVQFAKYYPHGKRGTAFGIAHDDYRVSEVTQTMQQANAETLVVPLIESAKGIENLEEIIQVDGVDLIWVGHFDLSQTLGIPGQFKHPLFVEAMEHLIQTCKKYNKPCGRLVPNLQEAMYWKEKGFSCISYGSDISILYQSVHQFVTQIMK</sequence>
<evidence type="ECO:0000313" key="6">
    <source>
        <dbReference type="Proteomes" id="UP001519343"/>
    </source>
</evidence>
<feature type="domain" description="HpcH/HpaI aldolase/citrate lyase" evidence="4">
    <location>
        <begin position="23"/>
        <end position="240"/>
    </location>
</feature>
<organism evidence="5 6">
    <name type="scientific">Ammoniphilus resinae</name>
    <dbReference type="NCBI Taxonomy" id="861532"/>
    <lineage>
        <taxon>Bacteria</taxon>
        <taxon>Bacillati</taxon>
        <taxon>Bacillota</taxon>
        <taxon>Bacilli</taxon>
        <taxon>Bacillales</taxon>
        <taxon>Paenibacillaceae</taxon>
        <taxon>Aneurinibacillus group</taxon>
        <taxon>Ammoniphilus</taxon>
    </lineage>
</organism>
<protein>
    <submittedName>
        <fullName evidence="5">2-dehydro-3-deoxyglucarate aldolase/4-hydroxy-2-oxoheptanedioate aldolase</fullName>
        <ecNumber evidence="5">4.1.2.20</ecNumber>
        <ecNumber evidence="5">4.1.2.52</ecNumber>
    </submittedName>
</protein>
<dbReference type="RefSeq" id="WP_209813023.1">
    <property type="nucleotide sequence ID" value="NZ_JAGGKT010000038.1"/>
</dbReference>
<evidence type="ECO:0000313" key="5">
    <source>
        <dbReference type="EMBL" id="MBP1935063.1"/>
    </source>
</evidence>
<dbReference type="InterPro" id="IPR015813">
    <property type="entry name" value="Pyrv/PenolPyrv_kinase-like_dom"/>
</dbReference>
<gene>
    <name evidence="5" type="ORF">J2Z37_005083</name>
</gene>
<keyword evidence="6" id="KW-1185">Reference proteome</keyword>
<name>A0ABS4GXQ4_9BACL</name>
<dbReference type="Proteomes" id="UP001519343">
    <property type="component" value="Unassembled WGS sequence"/>
</dbReference>
<dbReference type="EC" id="4.1.2.20" evidence="5"/>
<dbReference type="InterPro" id="IPR005000">
    <property type="entry name" value="Aldolase/citrate-lyase_domain"/>
</dbReference>
<evidence type="ECO:0000256" key="1">
    <source>
        <dbReference type="ARBA" id="ARBA00005568"/>
    </source>
</evidence>
<dbReference type="EC" id="4.1.2.52" evidence="5"/>
<evidence type="ECO:0000259" key="4">
    <source>
        <dbReference type="Pfam" id="PF03328"/>
    </source>
</evidence>
<keyword evidence="2" id="KW-0479">Metal-binding</keyword>
<evidence type="ECO:0000256" key="3">
    <source>
        <dbReference type="ARBA" id="ARBA00023239"/>
    </source>
</evidence>
<reference evidence="5 6" key="1">
    <citation type="submission" date="2021-03" db="EMBL/GenBank/DDBJ databases">
        <title>Genomic Encyclopedia of Type Strains, Phase IV (KMG-IV): sequencing the most valuable type-strain genomes for metagenomic binning, comparative biology and taxonomic classification.</title>
        <authorList>
            <person name="Goeker M."/>
        </authorList>
    </citation>
    <scope>NUCLEOTIDE SEQUENCE [LARGE SCALE GENOMIC DNA]</scope>
    <source>
        <strain evidence="5 6">DSM 24738</strain>
    </source>
</reference>
<dbReference type="SUPFAM" id="SSF51621">
    <property type="entry name" value="Phosphoenolpyruvate/pyruvate domain"/>
    <property type="match status" value="1"/>
</dbReference>
<dbReference type="InterPro" id="IPR050251">
    <property type="entry name" value="HpcH-HpaI_aldolase"/>
</dbReference>
<dbReference type="InterPro" id="IPR040442">
    <property type="entry name" value="Pyrv_kinase-like_dom_sf"/>
</dbReference>
<comment type="similarity">
    <text evidence="1">Belongs to the HpcH/HpaI aldolase family.</text>
</comment>
<proteinExistence type="inferred from homology"/>
<dbReference type="Gene3D" id="3.20.20.60">
    <property type="entry name" value="Phosphoenolpyruvate-binding domains"/>
    <property type="match status" value="1"/>
</dbReference>
<dbReference type="GO" id="GO:0008672">
    <property type="term" value="F:2-dehydro-3-deoxyglucarate aldolase activity"/>
    <property type="evidence" value="ECO:0007669"/>
    <property type="project" value="UniProtKB-EC"/>
</dbReference>
<comment type="caution">
    <text evidence="5">The sequence shown here is derived from an EMBL/GenBank/DDBJ whole genome shotgun (WGS) entry which is preliminary data.</text>
</comment>
<dbReference type="EMBL" id="JAGGKT010000038">
    <property type="protein sequence ID" value="MBP1935063.1"/>
    <property type="molecule type" value="Genomic_DNA"/>
</dbReference>
<dbReference type="PANTHER" id="PTHR30502">
    <property type="entry name" value="2-KETO-3-DEOXY-L-RHAMNONATE ALDOLASE"/>
    <property type="match status" value="1"/>
</dbReference>
<evidence type="ECO:0000256" key="2">
    <source>
        <dbReference type="ARBA" id="ARBA00022723"/>
    </source>
</evidence>
<accession>A0ABS4GXQ4</accession>
<dbReference type="Pfam" id="PF03328">
    <property type="entry name" value="HpcH_HpaI"/>
    <property type="match status" value="1"/>
</dbReference>